<dbReference type="InterPro" id="IPR013108">
    <property type="entry name" value="Amidohydro_3"/>
</dbReference>
<gene>
    <name evidence="2" type="ORF">D0435_01980</name>
</gene>
<comment type="caution">
    <text evidence="2">The sequence shown here is derived from an EMBL/GenBank/DDBJ whole genome shotgun (WGS) entry which is preliminary data.</text>
</comment>
<keyword evidence="2" id="KW-0378">Hydrolase</keyword>
<protein>
    <submittedName>
        <fullName evidence="2">Amidohydrolase</fullName>
    </submittedName>
</protein>
<dbReference type="Gene3D" id="2.30.40.10">
    <property type="entry name" value="Urease, subunit C, domain 1"/>
    <property type="match status" value="1"/>
</dbReference>
<keyword evidence="3" id="KW-1185">Reference proteome</keyword>
<dbReference type="PANTHER" id="PTHR22642">
    <property type="entry name" value="IMIDAZOLONEPROPIONASE"/>
    <property type="match status" value="1"/>
</dbReference>
<evidence type="ECO:0000313" key="3">
    <source>
        <dbReference type="Proteomes" id="UP000446866"/>
    </source>
</evidence>
<accession>A0A845QGG8</accession>
<name>A0A845QGG8_9FIRM</name>
<dbReference type="AlphaFoldDB" id="A0A845QGG8"/>
<dbReference type="SUPFAM" id="SSF51556">
    <property type="entry name" value="Metallo-dependent hydrolases"/>
    <property type="match status" value="1"/>
</dbReference>
<reference evidence="2 3" key="1">
    <citation type="submission" date="2018-08" db="EMBL/GenBank/DDBJ databases">
        <title>Murine metabolic-syndrome-specific gut microbial biobank.</title>
        <authorList>
            <person name="Liu C."/>
        </authorList>
    </citation>
    <scope>NUCLEOTIDE SEQUENCE [LARGE SCALE GENOMIC DNA]</scope>
    <source>
        <strain evidence="2 3">28</strain>
    </source>
</reference>
<dbReference type="CDD" id="cd01300">
    <property type="entry name" value="YtcJ_like"/>
    <property type="match status" value="1"/>
</dbReference>
<evidence type="ECO:0000313" key="2">
    <source>
        <dbReference type="EMBL" id="NBH60444.1"/>
    </source>
</evidence>
<proteinExistence type="predicted"/>
<dbReference type="InterPro" id="IPR032466">
    <property type="entry name" value="Metal_Hydrolase"/>
</dbReference>
<dbReference type="Gene3D" id="3.20.20.140">
    <property type="entry name" value="Metal-dependent hydrolases"/>
    <property type="match status" value="1"/>
</dbReference>
<feature type="domain" description="Amidohydrolase 3" evidence="1">
    <location>
        <begin position="48"/>
        <end position="530"/>
    </location>
</feature>
<evidence type="ECO:0000259" key="1">
    <source>
        <dbReference type="Pfam" id="PF07969"/>
    </source>
</evidence>
<dbReference type="GO" id="GO:0016810">
    <property type="term" value="F:hydrolase activity, acting on carbon-nitrogen (but not peptide) bonds"/>
    <property type="evidence" value="ECO:0007669"/>
    <property type="project" value="InterPro"/>
</dbReference>
<dbReference type="InterPro" id="IPR033932">
    <property type="entry name" value="YtcJ-like"/>
</dbReference>
<dbReference type="Gene3D" id="3.10.310.70">
    <property type="match status" value="1"/>
</dbReference>
<dbReference type="Proteomes" id="UP000446866">
    <property type="component" value="Unassembled WGS sequence"/>
</dbReference>
<dbReference type="SUPFAM" id="SSF51338">
    <property type="entry name" value="Composite domain of metallo-dependent hydrolases"/>
    <property type="match status" value="1"/>
</dbReference>
<organism evidence="2 3">
    <name type="scientific">Anaerotruncus colihominis</name>
    <dbReference type="NCBI Taxonomy" id="169435"/>
    <lineage>
        <taxon>Bacteria</taxon>
        <taxon>Bacillati</taxon>
        <taxon>Bacillota</taxon>
        <taxon>Clostridia</taxon>
        <taxon>Eubacteriales</taxon>
        <taxon>Oscillospiraceae</taxon>
        <taxon>Anaerotruncus</taxon>
    </lineage>
</organism>
<dbReference type="RefSeq" id="WP_160200747.1">
    <property type="nucleotide sequence ID" value="NZ_QXWK01000002.1"/>
</dbReference>
<dbReference type="Pfam" id="PF07969">
    <property type="entry name" value="Amidohydro_3"/>
    <property type="match status" value="1"/>
</dbReference>
<dbReference type="PANTHER" id="PTHR22642:SF2">
    <property type="entry name" value="PROTEIN LONG AFTER FAR-RED 3"/>
    <property type="match status" value="1"/>
</dbReference>
<dbReference type="InterPro" id="IPR011059">
    <property type="entry name" value="Metal-dep_hydrolase_composite"/>
</dbReference>
<sequence length="532" mass="60054">MDTLFYNGIVSTLDGQDTIANAVGITDGRITFVGSDEEAALLSCKERIDLKGKMMLPGFVDSHLHMLHYAFVENSVKLFDCRSVQDVLDAAAKRLEIRKEKPLSWLFGRGWNEELFDVPKYPDKKDLDALADDIPIIMVRVCGHTAVCNSCGLERLKEIKEYPEICRDVDEVHGILKENAVQFFYSVLDAPSQEEIEDYIKFGISKLNEAGVTAIQSDDLASLPGKNWRRIMSAFKALDNRKEMNLRIYEQCLFERFVDLKDFLKEGYRTGQQGDFFTIGPVKLLQDGSLGARTAALSQPYEGDSSNTGLIIYEQEELNEIVACCDKYHMQIAVHCIGDRAMDMVIKAIEASPYRKDNPKDRHGIVHAQITSQKVLDDMKENHIIAYIQPVFLDLDMDIVESRIGSHRMDKVYAWKSMLDMGIPVSGGSDAPVVSFDVLENIYFAVTRKNIHGQPEEGWIPEEAMSVHEAVRLFTKDAAYSSYSEEINGTIEVGKYADLVVLNQNIYDIPPEKIKDAQVEMTVLNGKVIYQK</sequence>
<dbReference type="EMBL" id="QXWK01000002">
    <property type="protein sequence ID" value="NBH60444.1"/>
    <property type="molecule type" value="Genomic_DNA"/>
</dbReference>